<reference evidence="3 4" key="2">
    <citation type="submission" date="2024-05" db="EMBL/GenBank/DDBJ databases">
        <authorList>
            <person name="Chen Y."/>
            <person name="Shah S."/>
            <person name="Dougan E. K."/>
            <person name="Thang M."/>
            <person name="Chan C."/>
        </authorList>
    </citation>
    <scope>NUCLEOTIDE SEQUENCE [LARGE SCALE GENOMIC DNA]</scope>
</reference>
<reference evidence="2" key="1">
    <citation type="submission" date="2022-10" db="EMBL/GenBank/DDBJ databases">
        <authorList>
            <person name="Chen Y."/>
            <person name="Dougan E. K."/>
            <person name="Chan C."/>
            <person name="Rhodes N."/>
            <person name="Thang M."/>
        </authorList>
    </citation>
    <scope>NUCLEOTIDE SEQUENCE</scope>
</reference>
<feature type="repeat" description="TPR" evidence="1">
    <location>
        <begin position="319"/>
        <end position="352"/>
    </location>
</feature>
<keyword evidence="4" id="KW-1185">Reference proteome</keyword>
<dbReference type="GO" id="GO:0016853">
    <property type="term" value="F:isomerase activity"/>
    <property type="evidence" value="ECO:0007669"/>
    <property type="project" value="UniProtKB-KW"/>
</dbReference>
<dbReference type="AlphaFoldDB" id="A0A9P1DEF4"/>
<evidence type="ECO:0000313" key="2">
    <source>
        <dbReference type="EMBL" id="CAI4007474.1"/>
    </source>
</evidence>
<dbReference type="PANTHER" id="PTHR46512:SF10">
    <property type="entry name" value="FK506-BINDING PROTEIN-LIKE"/>
    <property type="match status" value="1"/>
</dbReference>
<evidence type="ECO:0000313" key="4">
    <source>
        <dbReference type="Proteomes" id="UP001152797"/>
    </source>
</evidence>
<comment type="caution">
    <text evidence="2">The sequence shown here is derived from an EMBL/GenBank/DDBJ whole genome shotgun (WGS) entry which is preliminary data.</text>
</comment>
<organism evidence="2">
    <name type="scientific">Cladocopium goreaui</name>
    <dbReference type="NCBI Taxonomy" id="2562237"/>
    <lineage>
        <taxon>Eukaryota</taxon>
        <taxon>Sar</taxon>
        <taxon>Alveolata</taxon>
        <taxon>Dinophyceae</taxon>
        <taxon>Suessiales</taxon>
        <taxon>Symbiodiniaceae</taxon>
        <taxon>Cladocopium</taxon>
    </lineage>
</organism>
<dbReference type="EMBL" id="CAMXCT010004057">
    <property type="protein sequence ID" value="CAI4007474.1"/>
    <property type="molecule type" value="Genomic_DNA"/>
</dbReference>
<protein>
    <submittedName>
        <fullName evidence="3">Peptidyl-prolyl cis-trans isomerase FKBP62</fullName>
    </submittedName>
</protein>
<dbReference type="Proteomes" id="UP001152797">
    <property type="component" value="Unassembled WGS sequence"/>
</dbReference>
<keyword evidence="3" id="KW-0413">Isomerase</keyword>
<dbReference type="SMART" id="SM00028">
    <property type="entry name" value="TPR"/>
    <property type="match status" value="2"/>
</dbReference>
<dbReference type="PROSITE" id="PS50005">
    <property type="entry name" value="TPR"/>
    <property type="match status" value="1"/>
</dbReference>
<dbReference type="OrthoDB" id="442390at2759"/>
<evidence type="ECO:0000256" key="1">
    <source>
        <dbReference type="PROSITE-ProRule" id="PRU00339"/>
    </source>
</evidence>
<dbReference type="InterPro" id="IPR019734">
    <property type="entry name" value="TPR_rpt"/>
</dbReference>
<dbReference type="SUPFAM" id="SSF48452">
    <property type="entry name" value="TPR-like"/>
    <property type="match status" value="1"/>
</dbReference>
<evidence type="ECO:0000313" key="3">
    <source>
        <dbReference type="EMBL" id="CAL4794786.1"/>
    </source>
</evidence>
<dbReference type="EMBL" id="CAMXCT020004057">
    <property type="protein sequence ID" value="CAL1160849.1"/>
    <property type="molecule type" value="Genomic_DNA"/>
</dbReference>
<dbReference type="PANTHER" id="PTHR46512">
    <property type="entry name" value="PEPTIDYLPROLYL ISOMERASE"/>
    <property type="match status" value="1"/>
</dbReference>
<dbReference type="Gene3D" id="1.25.40.10">
    <property type="entry name" value="Tetratricopeptide repeat domain"/>
    <property type="match status" value="1"/>
</dbReference>
<name>A0A9P1DEF4_9DINO</name>
<dbReference type="InterPro" id="IPR050754">
    <property type="entry name" value="FKBP4/5/8-like"/>
</dbReference>
<accession>A0A9P1DEF4</accession>
<gene>
    <name evidence="2" type="ORF">C1SCF055_LOCUS33028</name>
</gene>
<proteinExistence type="predicted"/>
<dbReference type="InterPro" id="IPR011990">
    <property type="entry name" value="TPR-like_helical_dom_sf"/>
</dbReference>
<keyword evidence="1" id="KW-0802">TPR repeat</keyword>
<dbReference type="EMBL" id="CAMXCT030004057">
    <property type="protein sequence ID" value="CAL4794786.1"/>
    <property type="molecule type" value="Genomic_DNA"/>
</dbReference>
<sequence>MWHGCVEAPSCSSEVACGSTSQGVVQSLFEDELERYIPVEVRRSRPNAAIGQPPADQMVRQVVHKETGPGVMEICPSDPSLLKQILVKGDPDAPLIQHGATLRARITAASSNQFKSLEQRLLHGPKEHTWQAGSGVRCQLIELMVTSMRLGETSVGRSSDAALFTDEGLSVAAEHQEVEFSISILEVHPLGRSVLRWAEEQKALAAQVLKEGQLHLALCKYLMLCRELDTLEGAALRIWRRSNPLEPWSFVGSEGDLLAMLRTLGADLSDRSTKCSLMKTCRRNVRVRLNAAVCFSRLSRWQQVCESCAQVLSEDAGSVKALYLRGQAYLQLRELSAAEQDLQRATMLDPQNSAARQKLESCRKMQMKAAERAAFRRRQGGRDASEKWA</sequence>